<keyword evidence="7 11" id="KW-0012">Acyltransferase</keyword>
<dbReference type="GO" id="GO:0006750">
    <property type="term" value="P:glutathione biosynthetic process"/>
    <property type="evidence" value="ECO:0007669"/>
    <property type="project" value="UniProtKB-KW"/>
</dbReference>
<proteinExistence type="inferred from homology"/>
<dbReference type="NCBIfam" id="TIGR00066">
    <property type="entry name" value="g_glut_trans"/>
    <property type="match status" value="1"/>
</dbReference>
<dbReference type="EMBL" id="AP014685">
    <property type="protein sequence ID" value="BAR57055.1"/>
    <property type="molecule type" value="Genomic_DNA"/>
</dbReference>
<feature type="binding site" evidence="10">
    <location>
        <position position="488"/>
    </location>
    <ligand>
        <name>L-glutamate</name>
        <dbReference type="ChEBI" id="CHEBI:29985"/>
    </ligand>
</feature>
<dbReference type="Pfam" id="PF01019">
    <property type="entry name" value="G_glu_transpept"/>
    <property type="match status" value="1"/>
</dbReference>
<dbReference type="InterPro" id="IPR000101">
    <property type="entry name" value="GGT_peptidase"/>
</dbReference>
<evidence type="ECO:0000256" key="5">
    <source>
        <dbReference type="ARBA" id="ARBA00022801"/>
    </source>
</evidence>
<feature type="signal peptide" evidence="13">
    <location>
        <begin position="1"/>
        <end position="27"/>
    </location>
</feature>
<reference evidence="14 15" key="1">
    <citation type="submission" date="2014-11" db="EMBL/GenBank/DDBJ databases">
        <title>Symbiosis island explosion on the genome of extra-slow-growing strains of soybean bradyrhizobia with massive insertion sequences.</title>
        <authorList>
            <person name="Iida T."/>
            <person name="Minamisawa K."/>
        </authorList>
    </citation>
    <scope>NUCLEOTIDE SEQUENCE [LARGE SCALE GENOMIC DNA]</scope>
    <source>
        <strain evidence="14 15">NK6</strain>
    </source>
</reference>
<dbReference type="Gene3D" id="3.60.20.40">
    <property type="match status" value="1"/>
</dbReference>
<accession>A0A0E3VUA2</accession>
<evidence type="ECO:0000313" key="14">
    <source>
        <dbReference type="EMBL" id="BAR57055.1"/>
    </source>
</evidence>
<comment type="subunit">
    <text evidence="11">This enzyme consists of two polypeptide chains, which are synthesized in precursor form from a single polypeptide.</text>
</comment>
<dbReference type="InterPro" id="IPR043138">
    <property type="entry name" value="GGT_lsub"/>
</dbReference>
<evidence type="ECO:0000256" key="11">
    <source>
        <dbReference type="RuleBase" id="RU368036"/>
    </source>
</evidence>
<evidence type="ECO:0000256" key="1">
    <source>
        <dbReference type="ARBA" id="ARBA00001049"/>
    </source>
</evidence>
<dbReference type="AlphaFoldDB" id="A0A0E3VUA2"/>
<comment type="catalytic activity">
    <reaction evidence="8 11">
        <text>an N-terminal (5-L-glutamyl)-[peptide] + an alpha-amino acid = 5-L-glutamyl amino acid + an N-terminal L-alpha-aminoacyl-[peptide]</text>
        <dbReference type="Rhea" id="RHEA:23904"/>
        <dbReference type="Rhea" id="RHEA-COMP:9780"/>
        <dbReference type="Rhea" id="RHEA-COMP:9795"/>
        <dbReference type="ChEBI" id="CHEBI:77644"/>
        <dbReference type="ChEBI" id="CHEBI:78597"/>
        <dbReference type="ChEBI" id="CHEBI:78599"/>
        <dbReference type="ChEBI" id="CHEBI:78608"/>
        <dbReference type="EC" id="2.3.2.2"/>
    </reaction>
</comment>
<dbReference type="GO" id="GO:0103068">
    <property type="term" value="F:leukotriene C4 gamma-glutamyl transferase activity"/>
    <property type="evidence" value="ECO:0007669"/>
    <property type="project" value="UniProtKB-EC"/>
</dbReference>
<evidence type="ECO:0000256" key="13">
    <source>
        <dbReference type="SAM" id="SignalP"/>
    </source>
</evidence>
<evidence type="ECO:0000256" key="8">
    <source>
        <dbReference type="ARBA" id="ARBA00047417"/>
    </source>
</evidence>
<evidence type="ECO:0000256" key="12">
    <source>
        <dbReference type="SAM" id="MobiDB-lite"/>
    </source>
</evidence>
<dbReference type="GO" id="GO:0036374">
    <property type="term" value="F:glutathione hydrolase activity"/>
    <property type="evidence" value="ECO:0007669"/>
    <property type="project" value="UniProtKB-UniRule"/>
</dbReference>
<evidence type="ECO:0000256" key="7">
    <source>
        <dbReference type="ARBA" id="ARBA00023315"/>
    </source>
</evidence>
<comment type="pathway">
    <text evidence="11">Sulfur metabolism; glutathione metabolism.</text>
</comment>
<organism evidence="14 15">
    <name type="scientific">Bradyrhizobium diazoefficiens</name>
    <dbReference type="NCBI Taxonomy" id="1355477"/>
    <lineage>
        <taxon>Bacteria</taxon>
        <taxon>Pseudomonadati</taxon>
        <taxon>Pseudomonadota</taxon>
        <taxon>Alphaproteobacteria</taxon>
        <taxon>Hyphomicrobiales</taxon>
        <taxon>Nitrobacteraceae</taxon>
        <taxon>Bradyrhizobium</taxon>
    </lineage>
</organism>
<protein>
    <recommendedName>
        <fullName evidence="11">Glutathione hydrolase proenzyme</fullName>
        <ecNumber evidence="11">2.3.2.2</ecNumber>
        <ecNumber evidence="11">3.4.19.13</ecNumber>
    </recommendedName>
    <component>
        <recommendedName>
            <fullName evidence="11">Glutathione hydrolase large chain</fullName>
        </recommendedName>
    </component>
    <component>
        <recommendedName>
            <fullName evidence="11">Glutathione hydrolase small chain</fullName>
        </recommendedName>
    </component>
</protein>
<dbReference type="Proteomes" id="UP000063308">
    <property type="component" value="Chromosome"/>
</dbReference>
<dbReference type="GO" id="GO:0006751">
    <property type="term" value="P:glutathione catabolic process"/>
    <property type="evidence" value="ECO:0007669"/>
    <property type="project" value="UniProtKB-UniRule"/>
</dbReference>
<feature type="region of interest" description="Disordered" evidence="12">
    <location>
        <begin position="554"/>
        <end position="583"/>
    </location>
</feature>
<keyword evidence="11" id="KW-0317">Glutathione biosynthesis</keyword>
<evidence type="ECO:0000256" key="10">
    <source>
        <dbReference type="PIRSR" id="PIRSR600101-2"/>
    </source>
</evidence>
<keyword evidence="6 11" id="KW-0865">Zymogen</keyword>
<evidence type="ECO:0000256" key="4">
    <source>
        <dbReference type="ARBA" id="ARBA00022679"/>
    </source>
</evidence>
<feature type="binding site" evidence="10">
    <location>
        <begin position="413"/>
        <end position="415"/>
    </location>
    <ligand>
        <name>L-glutamate</name>
        <dbReference type="ChEBI" id="CHEBI:29985"/>
    </ligand>
</feature>
<dbReference type="InterPro" id="IPR051792">
    <property type="entry name" value="GGT_bact"/>
</dbReference>
<feature type="active site" description="Nucleophile" evidence="9">
    <location>
        <position position="395"/>
    </location>
</feature>
<feature type="chain" id="PRO_5002414429" description="Glutathione hydrolase proenzyme" evidence="13">
    <location>
        <begin position="28"/>
        <end position="583"/>
    </location>
</feature>
<dbReference type="PANTHER" id="PTHR43199">
    <property type="entry name" value="GLUTATHIONE HYDROLASE"/>
    <property type="match status" value="1"/>
</dbReference>
<evidence type="ECO:0000256" key="3">
    <source>
        <dbReference type="ARBA" id="ARBA00009381"/>
    </source>
</evidence>
<evidence type="ECO:0000256" key="2">
    <source>
        <dbReference type="ARBA" id="ARBA00001089"/>
    </source>
</evidence>
<dbReference type="SUPFAM" id="SSF56235">
    <property type="entry name" value="N-terminal nucleophile aminohydrolases (Ntn hydrolases)"/>
    <property type="match status" value="1"/>
</dbReference>
<dbReference type="RefSeq" id="WP_082755726.1">
    <property type="nucleotide sequence ID" value="NZ_JAFCKD010000003.1"/>
</dbReference>
<comment type="similarity">
    <text evidence="3 11">Belongs to the gamma-glutamyltransferase family.</text>
</comment>
<dbReference type="EC" id="2.3.2.2" evidence="11"/>
<feature type="binding site" evidence="10">
    <location>
        <position position="437"/>
    </location>
    <ligand>
        <name>L-glutamate</name>
        <dbReference type="ChEBI" id="CHEBI:29985"/>
    </ligand>
</feature>
<dbReference type="PROSITE" id="PS00462">
    <property type="entry name" value="G_GLU_TRANSPEPTIDASE"/>
    <property type="match status" value="1"/>
</dbReference>
<sequence>MMSSFSTRRTFFAFLATLALGLASATAQDARRGYVPPALDTVHAVAAEHGMVVAQEKISAQVGADILRRGGNAVDAAVATGFAMAVTYPRAGNIGGGGFMMIHSAERNEDIAIDYRETAPAATTPQIFLGPDGKPDIAKSRDSALGIGVPGTVAGLALAWEKYGSGQFTLAQLLEPAIALARDGFVVSDDIADTLPGWHRRLTRWPSAARIFSRPDGAPLSDGDRLVQGDLADTLAAVAAQGPRGFYEGAVADKLAKAVSEAGGIMTPADLKTYQAVIRTPVRGTYRGYDIVSMPLPSSGGVVLVETLNILEGFQLADLKQGSPASLHLLIEAMKRAYADRARYLFDPAFVNAPIETLTAKDYAAKLRAGISTSRATPSKQLVSAAASPREGSNTTHFSVVDSRGNAVSNTYTLNFSYGVGLVAEGTGVLLNNELDDFTAAVGASNAYGLVGFEANLPGPGKRPLSSMSPTIVLKDGKPVLVTGSPGGSRIISTVLQVIVNVLDYKMDVAAAVATPRLHHQWLPDEVRVERGFPDDVLFELKAMDHPIVEPMGQTSANSIAVTPNGPLGAPDPRTRGAEAAGQ</sequence>
<dbReference type="EC" id="3.4.19.13" evidence="11"/>
<name>A0A0E3VUA2_9BRAD</name>
<dbReference type="InterPro" id="IPR029055">
    <property type="entry name" value="Ntn_hydrolases_N"/>
</dbReference>
<comment type="PTM">
    <text evidence="11">Cleaved by autocatalysis into a large and a small subunit.</text>
</comment>
<comment type="catalytic activity">
    <reaction evidence="2 11">
        <text>glutathione + H2O = L-cysteinylglycine + L-glutamate</text>
        <dbReference type="Rhea" id="RHEA:28807"/>
        <dbReference type="ChEBI" id="CHEBI:15377"/>
        <dbReference type="ChEBI" id="CHEBI:29985"/>
        <dbReference type="ChEBI" id="CHEBI:57925"/>
        <dbReference type="ChEBI" id="CHEBI:61694"/>
        <dbReference type="EC" id="3.4.19.13"/>
    </reaction>
</comment>
<evidence type="ECO:0000313" key="15">
    <source>
        <dbReference type="Proteomes" id="UP000063308"/>
    </source>
</evidence>
<dbReference type="InterPro" id="IPR043137">
    <property type="entry name" value="GGT_ssub_C"/>
</dbReference>
<dbReference type="InterPro" id="IPR055262">
    <property type="entry name" value="GGT_CS"/>
</dbReference>
<feature type="binding site" evidence="10">
    <location>
        <position position="116"/>
    </location>
    <ligand>
        <name>L-glutamate</name>
        <dbReference type="ChEBI" id="CHEBI:29985"/>
    </ligand>
</feature>
<keyword evidence="13" id="KW-0732">Signal</keyword>
<keyword evidence="5 11" id="KW-0378">Hydrolase</keyword>
<dbReference type="UniPathway" id="UPA00204"/>
<feature type="binding site" evidence="10">
    <location>
        <begin position="466"/>
        <end position="467"/>
    </location>
    <ligand>
        <name>L-glutamate</name>
        <dbReference type="ChEBI" id="CHEBI:29985"/>
    </ligand>
</feature>
<dbReference type="PRINTS" id="PR01210">
    <property type="entry name" value="GGTRANSPTASE"/>
</dbReference>
<keyword evidence="4 11" id="KW-0808">Transferase</keyword>
<dbReference type="PANTHER" id="PTHR43199:SF1">
    <property type="entry name" value="GLUTATHIONE HYDROLASE PROENZYME"/>
    <property type="match status" value="1"/>
</dbReference>
<evidence type="ECO:0000256" key="9">
    <source>
        <dbReference type="PIRSR" id="PIRSR600101-1"/>
    </source>
</evidence>
<dbReference type="Gene3D" id="1.10.246.130">
    <property type="match status" value="1"/>
</dbReference>
<evidence type="ECO:0000256" key="6">
    <source>
        <dbReference type="ARBA" id="ARBA00023145"/>
    </source>
</evidence>
<gene>
    <name evidence="14" type="ORF">NK6_3882</name>
</gene>
<comment type="catalytic activity">
    <reaction evidence="1 11">
        <text>an S-substituted glutathione + H2O = an S-substituted L-cysteinylglycine + L-glutamate</text>
        <dbReference type="Rhea" id="RHEA:59468"/>
        <dbReference type="ChEBI" id="CHEBI:15377"/>
        <dbReference type="ChEBI" id="CHEBI:29985"/>
        <dbReference type="ChEBI" id="CHEBI:90779"/>
        <dbReference type="ChEBI" id="CHEBI:143103"/>
        <dbReference type="EC" id="3.4.19.13"/>
    </reaction>
</comment>